<dbReference type="SUPFAM" id="SSF49478">
    <property type="entry name" value="Cna protein B-type domain"/>
    <property type="match status" value="1"/>
</dbReference>
<keyword evidence="3" id="KW-1185">Reference proteome</keyword>
<dbReference type="EMBL" id="FNCG01000004">
    <property type="protein sequence ID" value="SDG74795.1"/>
    <property type="molecule type" value="Genomic_DNA"/>
</dbReference>
<protein>
    <recommendedName>
        <fullName evidence="4">TonB-dependent receptor plug domain-containing protein</fullName>
    </recommendedName>
</protein>
<sequence>MKKIVLSLLAAWCCSVPVFSQNNNPVSPSVPLDAVVSRLQTLSANKAVEKVYLHLNKPYYNAGDTIYFKAYVTLGEQHEPSKLSGMLHVDLVSPSDSLLQTIPLQMVNGLAAGDFSLPGILPGGTYRIRAYTKWMIDNGQSLFDRQVNVNGGAFAGNKALVVKAGKPNIAFFPEGGSFVNGIPIKLAFKAVSTNGQGLDVKGVVVDNTNAEVTRFESKHLGMGLIFITAEAGKTYKANLTYANGTKAIVDLPKADNEGITLMVNNDNPDKLGIEINANKAYYLKNKNKEIGIIIYSAGSIRSVKTVLDNQVLDLNLNKKDFKTGIARITLFSEQGEPLNERLVFIQNPDLLTITSVSDKPLYPVRGKVHIAINTKNKNGEAVKSYLSAAVIDADKVSTTGDDENSILSSLLLTSDLKGAIEQPNYYFADVSNDTRSNLDVLMLSQGYRHFEWKQVLNDANTAAVYTAENGFDVSGQVKTISGKPVDGGTVTLMPQAGGALLTQTTDHDGNFTFKNLVYDDKTPFMIQAKTAQGKSNTKISISQAKALTNIKTGDLMSPAQGVNGAGFDKTTQQPVYIADANSRALNAVTISERGINAGKLTTEFLGKNNLRDQSTLSNGLQGRLNGIVLRQGVPYLADKVNPVMQGGPMLIVVDDTVLPAGTSIDNYNAADVESVNVLKNNDATIYGVRGANGVLVLKMWKTQAPVVSNNVISPGLLYFTARGFYKARTFYSPVYEASTGADKKPDARTAIYWNPDIVTGKDGNASFDFFNADSKGNYRLVIEGIDEAGNIGRSILTYKVQ</sequence>
<evidence type="ECO:0000313" key="2">
    <source>
        <dbReference type="EMBL" id="SDG74795.1"/>
    </source>
</evidence>
<dbReference type="Proteomes" id="UP000199705">
    <property type="component" value="Unassembled WGS sequence"/>
</dbReference>
<feature type="chain" id="PRO_5011512189" description="TonB-dependent receptor plug domain-containing protein" evidence="1">
    <location>
        <begin position="21"/>
        <end position="801"/>
    </location>
</feature>
<dbReference type="InterPro" id="IPR037066">
    <property type="entry name" value="Plug_dom_sf"/>
</dbReference>
<dbReference type="RefSeq" id="WP_091166861.1">
    <property type="nucleotide sequence ID" value="NZ_FNCG01000004.1"/>
</dbReference>
<keyword evidence="1" id="KW-0732">Signal</keyword>
<evidence type="ECO:0008006" key="4">
    <source>
        <dbReference type="Google" id="ProtNLM"/>
    </source>
</evidence>
<dbReference type="SUPFAM" id="SSF56935">
    <property type="entry name" value="Porins"/>
    <property type="match status" value="1"/>
</dbReference>
<gene>
    <name evidence="2" type="ORF">SAMN05192573_104530</name>
</gene>
<dbReference type="Gene3D" id="2.170.130.10">
    <property type="entry name" value="TonB-dependent receptor, plug domain"/>
    <property type="match status" value="1"/>
</dbReference>
<name>A0A1G7WS43_9SPHI</name>
<dbReference type="AlphaFoldDB" id="A0A1G7WS43"/>
<dbReference type="STRING" id="551996.SAMN05192573_104530"/>
<reference evidence="3" key="1">
    <citation type="submission" date="2016-10" db="EMBL/GenBank/DDBJ databases">
        <authorList>
            <person name="Varghese N."/>
            <person name="Submissions S."/>
        </authorList>
    </citation>
    <scope>NUCLEOTIDE SEQUENCE [LARGE SCALE GENOMIC DNA]</scope>
    <source>
        <strain evidence="3">Gh-67</strain>
    </source>
</reference>
<evidence type="ECO:0000313" key="3">
    <source>
        <dbReference type="Proteomes" id="UP000199705"/>
    </source>
</evidence>
<proteinExistence type="predicted"/>
<organism evidence="2 3">
    <name type="scientific">Mucilaginibacter gossypii</name>
    <dbReference type="NCBI Taxonomy" id="551996"/>
    <lineage>
        <taxon>Bacteria</taxon>
        <taxon>Pseudomonadati</taxon>
        <taxon>Bacteroidota</taxon>
        <taxon>Sphingobacteriia</taxon>
        <taxon>Sphingobacteriales</taxon>
        <taxon>Sphingobacteriaceae</taxon>
        <taxon>Mucilaginibacter</taxon>
    </lineage>
</organism>
<evidence type="ECO:0000256" key="1">
    <source>
        <dbReference type="SAM" id="SignalP"/>
    </source>
</evidence>
<accession>A0A1G7WS43</accession>
<dbReference type="Gene3D" id="2.60.40.1930">
    <property type="match status" value="1"/>
</dbReference>
<feature type="signal peptide" evidence="1">
    <location>
        <begin position="1"/>
        <end position="20"/>
    </location>
</feature>